<dbReference type="EMBL" id="JAINUG010000473">
    <property type="protein sequence ID" value="KAJ8367475.1"/>
    <property type="molecule type" value="Genomic_DNA"/>
</dbReference>
<comment type="caution">
    <text evidence="2">The sequence shown here is derived from an EMBL/GenBank/DDBJ whole genome shotgun (WGS) entry which is preliminary data.</text>
</comment>
<evidence type="ECO:0000313" key="3">
    <source>
        <dbReference type="Proteomes" id="UP001221898"/>
    </source>
</evidence>
<dbReference type="Proteomes" id="UP001221898">
    <property type="component" value="Unassembled WGS sequence"/>
</dbReference>
<proteinExistence type="predicted"/>
<evidence type="ECO:0000256" key="1">
    <source>
        <dbReference type="SAM" id="MobiDB-lite"/>
    </source>
</evidence>
<feature type="compositionally biased region" description="Polar residues" evidence="1">
    <location>
        <begin position="24"/>
        <end position="48"/>
    </location>
</feature>
<protein>
    <submittedName>
        <fullName evidence="2">Uncharacterized protein</fullName>
    </submittedName>
</protein>
<gene>
    <name evidence="2" type="ORF">AAFF_G00317260</name>
</gene>
<feature type="region of interest" description="Disordered" evidence="1">
    <location>
        <begin position="24"/>
        <end position="60"/>
    </location>
</feature>
<dbReference type="AlphaFoldDB" id="A0AAD7VZR6"/>
<keyword evidence="3" id="KW-1185">Reference proteome</keyword>
<evidence type="ECO:0000313" key="2">
    <source>
        <dbReference type="EMBL" id="KAJ8367475.1"/>
    </source>
</evidence>
<organism evidence="2 3">
    <name type="scientific">Aldrovandia affinis</name>
    <dbReference type="NCBI Taxonomy" id="143900"/>
    <lineage>
        <taxon>Eukaryota</taxon>
        <taxon>Metazoa</taxon>
        <taxon>Chordata</taxon>
        <taxon>Craniata</taxon>
        <taxon>Vertebrata</taxon>
        <taxon>Euteleostomi</taxon>
        <taxon>Actinopterygii</taxon>
        <taxon>Neopterygii</taxon>
        <taxon>Teleostei</taxon>
        <taxon>Notacanthiformes</taxon>
        <taxon>Halosauridae</taxon>
        <taxon>Aldrovandia</taxon>
    </lineage>
</organism>
<sequence length="94" mass="10242">MRRGPSGYSRDRWARALRWSVSRYSRGTPHASSPRDTQGLPSGSQLSEGSAAVRLRATAEPPTPLYSAQGLLLAINRKALKRISPALGRERRGG</sequence>
<name>A0AAD7VZR6_9TELE</name>
<reference evidence="2" key="1">
    <citation type="journal article" date="2023" name="Science">
        <title>Genome structures resolve the early diversification of teleost fishes.</title>
        <authorList>
            <person name="Parey E."/>
            <person name="Louis A."/>
            <person name="Montfort J."/>
            <person name="Bouchez O."/>
            <person name="Roques C."/>
            <person name="Iampietro C."/>
            <person name="Lluch J."/>
            <person name="Castinel A."/>
            <person name="Donnadieu C."/>
            <person name="Desvignes T."/>
            <person name="Floi Bucao C."/>
            <person name="Jouanno E."/>
            <person name="Wen M."/>
            <person name="Mejri S."/>
            <person name="Dirks R."/>
            <person name="Jansen H."/>
            <person name="Henkel C."/>
            <person name="Chen W.J."/>
            <person name="Zahm M."/>
            <person name="Cabau C."/>
            <person name="Klopp C."/>
            <person name="Thompson A.W."/>
            <person name="Robinson-Rechavi M."/>
            <person name="Braasch I."/>
            <person name="Lecointre G."/>
            <person name="Bobe J."/>
            <person name="Postlethwait J.H."/>
            <person name="Berthelot C."/>
            <person name="Roest Crollius H."/>
            <person name="Guiguen Y."/>
        </authorList>
    </citation>
    <scope>NUCLEOTIDE SEQUENCE</scope>
    <source>
        <strain evidence="2">NC1722</strain>
    </source>
</reference>
<accession>A0AAD7VZR6</accession>